<dbReference type="EMBL" id="JBHRSF010000127">
    <property type="protein sequence ID" value="MFC2997362.1"/>
    <property type="molecule type" value="Genomic_DNA"/>
</dbReference>
<dbReference type="Proteomes" id="UP001595455">
    <property type="component" value="Unassembled WGS sequence"/>
</dbReference>
<reference evidence="3" key="1">
    <citation type="journal article" date="2019" name="Int. J. Syst. Evol. Microbiol.">
        <title>The Global Catalogue of Microorganisms (GCM) 10K type strain sequencing project: providing services to taxonomists for standard genome sequencing and annotation.</title>
        <authorList>
            <consortium name="The Broad Institute Genomics Platform"/>
            <consortium name="The Broad Institute Genome Sequencing Center for Infectious Disease"/>
            <person name="Wu L."/>
            <person name="Ma J."/>
        </authorList>
    </citation>
    <scope>NUCLEOTIDE SEQUENCE [LARGE SCALE GENOMIC DNA]</scope>
    <source>
        <strain evidence="3">KCTC 62575</strain>
    </source>
</reference>
<comment type="caution">
    <text evidence="2">The sequence shown here is derived from an EMBL/GenBank/DDBJ whole genome shotgun (WGS) entry which is preliminary data.</text>
</comment>
<dbReference type="RefSeq" id="WP_378227979.1">
    <property type="nucleotide sequence ID" value="NZ_JBHRSF010000127.1"/>
</dbReference>
<proteinExistence type="predicted"/>
<protein>
    <recommendedName>
        <fullName evidence="4">DNA-binding protein</fullName>
    </recommendedName>
</protein>
<gene>
    <name evidence="2" type="ORF">ACFODO_19370</name>
</gene>
<evidence type="ECO:0008006" key="4">
    <source>
        <dbReference type="Google" id="ProtNLM"/>
    </source>
</evidence>
<feature type="region of interest" description="Disordered" evidence="1">
    <location>
        <begin position="140"/>
        <end position="191"/>
    </location>
</feature>
<organism evidence="2 3">
    <name type="scientific">Acinetobacter sichuanensis</name>
    <dbReference type="NCBI Taxonomy" id="2136183"/>
    <lineage>
        <taxon>Bacteria</taxon>
        <taxon>Pseudomonadati</taxon>
        <taxon>Pseudomonadota</taxon>
        <taxon>Gammaproteobacteria</taxon>
        <taxon>Moraxellales</taxon>
        <taxon>Moraxellaceae</taxon>
        <taxon>Acinetobacter</taxon>
    </lineage>
</organism>
<accession>A0ABV7BIJ2</accession>
<evidence type="ECO:0000313" key="3">
    <source>
        <dbReference type="Proteomes" id="UP001595455"/>
    </source>
</evidence>
<sequence length="327" mass="37270">MRDYAKVSPHFWVGKTGKQLKKDPNGLMVALYLMTNPHANMLGLYYIPVMYIAHETGLNFEGASKGLQSACEAGFCTYDHETEVVWVYEMARFQVADELKPADNRCKGVQKDYDSLPENPFLSAFYDKYSIPFCMAERRGDSSNNTSPLEAPCKPLRSQEQEQEQEQEQFNSGSSSAHEQKNPPPPIQFSQYQSEDHKRYTLLGCVNQYPIQNDFIELAQARFENIPTQDLITLFSGGGMFCDFFSARGNQSENTASIWLVKWFTWIENNKDQVKRNREKQNQAVKQQQSSQQEPSYFERIFAEQRAASEIKVGSVEIPVLGVSGNA</sequence>
<keyword evidence="3" id="KW-1185">Reference proteome</keyword>
<name>A0ABV7BIJ2_9GAMM</name>
<evidence type="ECO:0000313" key="2">
    <source>
        <dbReference type="EMBL" id="MFC2997362.1"/>
    </source>
</evidence>
<evidence type="ECO:0000256" key="1">
    <source>
        <dbReference type="SAM" id="MobiDB-lite"/>
    </source>
</evidence>